<evidence type="ECO:0000313" key="3">
    <source>
        <dbReference type="Proteomes" id="UP000247569"/>
    </source>
</evidence>
<gene>
    <name evidence="2" type="ORF">DFR70_10632</name>
</gene>
<name>A0A318JYB6_9NOCA</name>
<dbReference type="Proteomes" id="UP000247569">
    <property type="component" value="Unassembled WGS sequence"/>
</dbReference>
<sequence length="248" mass="27134">MRHDKISNNQSRNGGGAVAPARSIQHRDRNFEKGCDLRLTDGSAGAEGHEIDTAASFPQTGHTGTTRRKVHVETPGPRLGRRLPPRFATVDCAQALFVHRLVVGISPPLWTEPAHVVHDHAATDRPDRCPHPRIAASSTKVTPVHHLSHTVLPSLRTVIHSHQPGASEPIAPQRSSSDRQSEGERRPAIPKQHTASSTGSRGCSRRPPAAISRRQSGETAMRVRRSSSSSTQVYPQVERRANRRAESR</sequence>
<comment type="caution">
    <text evidence="2">The sequence shown here is derived from an EMBL/GenBank/DDBJ whole genome shotgun (WGS) entry which is preliminary data.</text>
</comment>
<accession>A0A318JYB6</accession>
<proteinExistence type="predicted"/>
<feature type="compositionally biased region" description="Basic and acidic residues" evidence="1">
    <location>
        <begin position="237"/>
        <end position="248"/>
    </location>
</feature>
<feature type="region of interest" description="Disordered" evidence="1">
    <location>
        <begin position="163"/>
        <end position="248"/>
    </location>
</feature>
<reference evidence="2 3" key="1">
    <citation type="submission" date="2018-05" db="EMBL/GenBank/DDBJ databases">
        <title>Genomic Encyclopedia of Type Strains, Phase IV (KMG-IV): sequencing the most valuable type-strain genomes for metagenomic binning, comparative biology and taxonomic classification.</title>
        <authorList>
            <person name="Goeker M."/>
        </authorList>
    </citation>
    <scope>NUCLEOTIDE SEQUENCE [LARGE SCALE GENOMIC DNA]</scope>
    <source>
        <strain evidence="2 3">DSM 44704</strain>
    </source>
</reference>
<dbReference type="AlphaFoldDB" id="A0A318JYB6"/>
<feature type="region of interest" description="Disordered" evidence="1">
    <location>
        <begin position="1"/>
        <end position="30"/>
    </location>
</feature>
<organism evidence="2 3">
    <name type="scientific">Nocardia tenerifensis</name>
    <dbReference type="NCBI Taxonomy" id="228006"/>
    <lineage>
        <taxon>Bacteria</taxon>
        <taxon>Bacillati</taxon>
        <taxon>Actinomycetota</taxon>
        <taxon>Actinomycetes</taxon>
        <taxon>Mycobacteriales</taxon>
        <taxon>Nocardiaceae</taxon>
        <taxon>Nocardia</taxon>
    </lineage>
</organism>
<feature type="compositionally biased region" description="Basic and acidic residues" evidence="1">
    <location>
        <begin position="176"/>
        <end position="187"/>
    </location>
</feature>
<protein>
    <submittedName>
        <fullName evidence="2">Uncharacterized protein</fullName>
    </submittedName>
</protein>
<keyword evidence="3" id="KW-1185">Reference proteome</keyword>
<dbReference type="EMBL" id="QJKF01000006">
    <property type="protein sequence ID" value="PXX62979.1"/>
    <property type="molecule type" value="Genomic_DNA"/>
</dbReference>
<evidence type="ECO:0000313" key="2">
    <source>
        <dbReference type="EMBL" id="PXX62979.1"/>
    </source>
</evidence>
<evidence type="ECO:0000256" key="1">
    <source>
        <dbReference type="SAM" id="MobiDB-lite"/>
    </source>
</evidence>